<keyword evidence="4" id="KW-0647">Proteasome</keyword>
<dbReference type="GO" id="GO:0016887">
    <property type="term" value="F:ATP hydrolysis activity"/>
    <property type="evidence" value="ECO:0007669"/>
    <property type="project" value="InterPro"/>
</dbReference>
<dbReference type="Pfam" id="PF00004">
    <property type="entry name" value="AAA"/>
    <property type="match status" value="1"/>
</dbReference>
<dbReference type="InterPro" id="IPR050221">
    <property type="entry name" value="26S_Proteasome_ATPase"/>
</dbReference>
<feature type="domain" description="AAA+ ATPase" evidence="7">
    <location>
        <begin position="172"/>
        <end position="311"/>
    </location>
</feature>
<dbReference type="Gene3D" id="1.10.8.60">
    <property type="match status" value="1"/>
</dbReference>
<name>A0AAV0LWK1_9ROSI</name>
<dbReference type="InterPro" id="IPR003593">
    <property type="entry name" value="AAA+_ATPase"/>
</dbReference>
<sequence length="361" mass="40327">MSTDAEEAGRRRTAVAEYRKKLLQHKELESRVRAVRESLRASKKEFAKTEDDLKSLQSVGQIIGEVLRPLDNERMIVKASSGPRYVVGCRNKVDKEKLTAGTRVVLDMTTLTIMRALPREVDPVVYNMLHEDPGNVSYSAVGGLGDQIRELRESIELPLMNPELFLRVGIKPPKGVLLYGPPGTGKTLLARAIASNIDANFLKVVSSAIIDKYIGESARLIREMFGYARDHQPCIIFMDEIDAIGGRRFSEGTSADREIQRTLMELLNQLDGFDQLGKVKMIMATNRPDVLDPALLRPGRLDRKIEIPLPNEQSRMEILKIHAAGIAKHGEIDYEAVVKLAEVRKGDHVWLHCGVSCMHAV</sequence>
<dbReference type="Gene3D" id="2.40.50.140">
    <property type="entry name" value="Nucleic acid-binding proteins"/>
    <property type="match status" value="1"/>
</dbReference>
<comment type="caution">
    <text evidence="8">The sequence shown here is derived from an EMBL/GenBank/DDBJ whole genome shotgun (WGS) entry which is preliminary data.</text>
</comment>
<comment type="similarity">
    <text evidence="1 5">Belongs to the AAA ATPase family.</text>
</comment>
<dbReference type="PANTHER" id="PTHR23073">
    <property type="entry name" value="26S PROTEASOME REGULATORY SUBUNIT"/>
    <property type="match status" value="1"/>
</dbReference>
<evidence type="ECO:0000256" key="4">
    <source>
        <dbReference type="ARBA" id="ARBA00022942"/>
    </source>
</evidence>
<gene>
    <name evidence="8" type="ORF">LITE_LOCUS25634</name>
</gene>
<keyword evidence="3 5" id="KW-0067">ATP-binding</keyword>
<evidence type="ECO:0000256" key="3">
    <source>
        <dbReference type="ARBA" id="ARBA00022840"/>
    </source>
</evidence>
<dbReference type="InterPro" id="IPR027417">
    <property type="entry name" value="P-loop_NTPase"/>
</dbReference>
<feature type="coiled-coil region" evidence="6">
    <location>
        <begin position="25"/>
        <end position="59"/>
    </location>
</feature>
<dbReference type="InterPro" id="IPR012340">
    <property type="entry name" value="NA-bd_OB-fold"/>
</dbReference>
<evidence type="ECO:0000259" key="7">
    <source>
        <dbReference type="SMART" id="SM00382"/>
    </source>
</evidence>
<evidence type="ECO:0000256" key="6">
    <source>
        <dbReference type="SAM" id="Coils"/>
    </source>
</evidence>
<dbReference type="Proteomes" id="UP001154282">
    <property type="component" value="Unassembled WGS sequence"/>
</dbReference>
<proteinExistence type="inferred from homology"/>
<evidence type="ECO:0000313" key="8">
    <source>
        <dbReference type="EMBL" id="CAI0437921.1"/>
    </source>
</evidence>
<dbReference type="FunFam" id="3.40.50.300:FF:000034">
    <property type="entry name" value="26S protease regulatory subunit 10B"/>
    <property type="match status" value="1"/>
</dbReference>
<keyword evidence="6" id="KW-0175">Coiled coil</keyword>
<dbReference type="FunFam" id="2.40.50.140:FF:000027">
    <property type="entry name" value="26S protease regulatory subunit 10B"/>
    <property type="match status" value="1"/>
</dbReference>
<dbReference type="PROSITE" id="PS00674">
    <property type="entry name" value="AAA"/>
    <property type="match status" value="1"/>
</dbReference>
<dbReference type="InterPro" id="IPR003959">
    <property type="entry name" value="ATPase_AAA_core"/>
</dbReference>
<accession>A0AAV0LWK1</accession>
<dbReference type="InterPro" id="IPR032501">
    <property type="entry name" value="Prot_ATP_ID_OB_2nd"/>
</dbReference>
<dbReference type="Pfam" id="PF16450">
    <property type="entry name" value="Prot_ATP_ID_OB_C"/>
    <property type="match status" value="1"/>
</dbReference>
<dbReference type="GO" id="GO:0005524">
    <property type="term" value="F:ATP binding"/>
    <property type="evidence" value="ECO:0007669"/>
    <property type="project" value="UniProtKB-KW"/>
</dbReference>
<protein>
    <recommendedName>
        <fullName evidence="7">AAA+ ATPase domain-containing protein</fullName>
    </recommendedName>
</protein>
<keyword evidence="2 5" id="KW-0547">Nucleotide-binding</keyword>
<dbReference type="SUPFAM" id="SSF52540">
    <property type="entry name" value="P-loop containing nucleoside triphosphate hydrolases"/>
    <property type="match status" value="1"/>
</dbReference>
<dbReference type="SMART" id="SM00382">
    <property type="entry name" value="AAA"/>
    <property type="match status" value="1"/>
</dbReference>
<keyword evidence="9" id="KW-1185">Reference proteome</keyword>
<evidence type="ECO:0000313" key="9">
    <source>
        <dbReference type="Proteomes" id="UP001154282"/>
    </source>
</evidence>
<dbReference type="InterPro" id="IPR003960">
    <property type="entry name" value="ATPase_AAA_CS"/>
</dbReference>
<dbReference type="AlphaFoldDB" id="A0AAV0LWK1"/>
<organism evidence="8 9">
    <name type="scientific">Linum tenue</name>
    <dbReference type="NCBI Taxonomy" id="586396"/>
    <lineage>
        <taxon>Eukaryota</taxon>
        <taxon>Viridiplantae</taxon>
        <taxon>Streptophyta</taxon>
        <taxon>Embryophyta</taxon>
        <taxon>Tracheophyta</taxon>
        <taxon>Spermatophyta</taxon>
        <taxon>Magnoliopsida</taxon>
        <taxon>eudicotyledons</taxon>
        <taxon>Gunneridae</taxon>
        <taxon>Pentapetalae</taxon>
        <taxon>rosids</taxon>
        <taxon>fabids</taxon>
        <taxon>Malpighiales</taxon>
        <taxon>Linaceae</taxon>
        <taxon>Linum</taxon>
    </lineage>
</organism>
<evidence type="ECO:0000256" key="2">
    <source>
        <dbReference type="ARBA" id="ARBA00022741"/>
    </source>
</evidence>
<evidence type="ECO:0000256" key="5">
    <source>
        <dbReference type="RuleBase" id="RU003651"/>
    </source>
</evidence>
<dbReference type="EMBL" id="CAMGYJ010000006">
    <property type="protein sequence ID" value="CAI0437921.1"/>
    <property type="molecule type" value="Genomic_DNA"/>
</dbReference>
<dbReference type="Gene3D" id="3.40.50.300">
    <property type="entry name" value="P-loop containing nucleotide triphosphate hydrolases"/>
    <property type="match status" value="1"/>
</dbReference>
<reference evidence="8" key="1">
    <citation type="submission" date="2022-08" db="EMBL/GenBank/DDBJ databases">
        <authorList>
            <person name="Gutierrez-Valencia J."/>
        </authorList>
    </citation>
    <scope>NUCLEOTIDE SEQUENCE</scope>
</reference>
<evidence type="ECO:0000256" key="1">
    <source>
        <dbReference type="ARBA" id="ARBA00006914"/>
    </source>
</evidence>
<dbReference type="GO" id="GO:0000502">
    <property type="term" value="C:proteasome complex"/>
    <property type="evidence" value="ECO:0007669"/>
    <property type="project" value="UniProtKB-KW"/>
</dbReference>